<dbReference type="SUPFAM" id="SSF52172">
    <property type="entry name" value="CheY-like"/>
    <property type="match status" value="1"/>
</dbReference>
<sequence length="203" mass="21467">MSARLDHVLDLVVATLADATGHEAGVLIRSDDGWHPSAASGVAADRLDRLRSAQDDVAPGPVRLPDDRRPELSRAAAEYDVRAVLGVPLGVDGLLTLYARGTSIPDQDVTLATVCGAVAAPVLAEARHADHLHAALRTRDLIGQAKGILIERHRISAENAFELLSVASQRSNQKLADVAAALVENGRLAGSPTRRPRRGRTPA</sequence>
<dbReference type="RefSeq" id="WP_073261792.1">
    <property type="nucleotide sequence ID" value="NZ_FRCS01000011.1"/>
</dbReference>
<evidence type="ECO:0000259" key="1">
    <source>
        <dbReference type="PROSITE" id="PS50921"/>
    </source>
</evidence>
<dbReference type="SMART" id="SM01012">
    <property type="entry name" value="ANTAR"/>
    <property type="match status" value="1"/>
</dbReference>
<dbReference type="EMBL" id="FRCS01000011">
    <property type="protein sequence ID" value="SHN45086.1"/>
    <property type="molecule type" value="Genomic_DNA"/>
</dbReference>
<dbReference type="AlphaFoldDB" id="A0A1M7RFW9"/>
<dbReference type="Proteomes" id="UP000184440">
    <property type="component" value="Unassembled WGS sequence"/>
</dbReference>
<evidence type="ECO:0000313" key="2">
    <source>
        <dbReference type="EMBL" id="SHN45086.1"/>
    </source>
</evidence>
<protein>
    <submittedName>
        <fullName evidence="2">GAF domain-containing protein</fullName>
    </submittedName>
</protein>
<name>A0A1M7RFW9_9ACTN</name>
<dbReference type="InterPro" id="IPR036388">
    <property type="entry name" value="WH-like_DNA-bd_sf"/>
</dbReference>
<dbReference type="InterPro" id="IPR011006">
    <property type="entry name" value="CheY-like_superfamily"/>
</dbReference>
<organism evidence="2 3">
    <name type="scientific">Cryptosporangium aurantiacum</name>
    <dbReference type="NCBI Taxonomy" id="134849"/>
    <lineage>
        <taxon>Bacteria</taxon>
        <taxon>Bacillati</taxon>
        <taxon>Actinomycetota</taxon>
        <taxon>Actinomycetes</taxon>
        <taxon>Cryptosporangiales</taxon>
        <taxon>Cryptosporangiaceae</taxon>
        <taxon>Cryptosporangium</taxon>
    </lineage>
</organism>
<evidence type="ECO:0000313" key="3">
    <source>
        <dbReference type="Proteomes" id="UP000184440"/>
    </source>
</evidence>
<dbReference type="Pfam" id="PF03861">
    <property type="entry name" value="ANTAR"/>
    <property type="match status" value="1"/>
</dbReference>
<feature type="domain" description="ANTAR" evidence="1">
    <location>
        <begin position="122"/>
        <end position="183"/>
    </location>
</feature>
<gene>
    <name evidence="2" type="ORF">SAMN05443668_111122</name>
</gene>
<reference evidence="2 3" key="1">
    <citation type="submission" date="2016-11" db="EMBL/GenBank/DDBJ databases">
        <authorList>
            <person name="Jaros S."/>
            <person name="Januszkiewicz K."/>
            <person name="Wedrychowicz H."/>
        </authorList>
    </citation>
    <scope>NUCLEOTIDE SEQUENCE [LARGE SCALE GENOMIC DNA]</scope>
    <source>
        <strain evidence="2 3">DSM 46144</strain>
    </source>
</reference>
<dbReference type="STRING" id="134849.SAMN05443668_111122"/>
<dbReference type="InterPro" id="IPR003018">
    <property type="entry name" value="GAF"/>
</dbReference>
<dbReference type="GO" id="GO:0003723">
    <property type="term" value="F:RNA binding"/>
    <property type="evidence" value="ECO:0007669"/>
    <property type="project" value="InterPro"/>
</dbReference>
<dbReference type="Pfam" id="PF01590">
    <property type="entry name" value="GAF"/>
    <property type="match status" value="1"/>
</dbReference>
<proteinExistence type="predicted"/>
<dbReference type="InterPro" id="IPR005561">
    <property type="entry name" value="ANTAR"/>
</dbReference>
<dbReference type="Gene3D" id="1.10.10.10">
    <property type="entry name" value="Winged helix-like DNA-binding domain superfamily/Winged helix DNA-binding domain"/>
    <property type="match status" value="1"/>
</dbReference>
<keyword evidence="3" id="KW-1185">Reference proteome</keyword>
<dbReference type="PROSITE" id="PS50921">
    <property type="entry name" value="ANTAR"/>
    <property type="match status" value="1"/>
</dbReference>
<accession>A0A1M7RFW9</accession>